<proteinExistence type="predicted"/>
<reference evidence="2 3" key="1">
    <citation type="journal article" date="2012" name="PLoS Pathog.">
        <title>Diverse lifestyles and strategies of plant pathogenesis encoded in the genomes of eighteen Dothideomycetes fungi.</title>
        <authorList>
            <person name="Ohm R.A."/>
            <person name="Feau N."/>
            <person name="Henrissat B."/>
            <person name="Schoch C.L."/>
            <person name="Horwitz B.A."/>
            <person name="Barry K.W."/>
            <person name="Condon B.J."/>
            <person name="Copeland A.C."/>
            <person name="Dhillon B."/>
            <person name="Glaser F."/>
            <person name="Hesse C.N."/>
            <person name="Kosti I."/>
            <person name="LaButti K."/>
            <person name="Lindquist E.A."/>
            <person name="Lucas S."/>
            <person name="Salamov A.A."/>
            <person name="Bradshaw R.E."/>
            <person name="Ciuffetti L."/>
            <person name="Hamelin R.C."/>
            <person name="Kema G.H.J."/>
            <person name="Lawrence C."/>
            <person name="Scott J.A."/>
            <person name="Spatafora J.W."/>
            <person name="Turgeon B.G."/>
            <person name="de Wit P.J.G.M."/>
            <person name="Zhong S."/>
            <person name="Goodwin S.B."/>
            <person name="Grigoriev I.V."/>
        </authorList>
    </citation>
    <scope>NUCLEOTIDE SEQUENCE [LARGE SCALE GENOMIC DNA]</scope>
    <source>
        <strain evidence="3">ND90Pr / ATCC 201652</strain>
    </source>
</reference>
<dbReference type="KEGG" id="bsc:COCSADRAFT_89781"/>
<protein>
    <submittedName>
        <fullName evidence="2">Uncharacterized protein</fullName>
    </submittedName>
</protein>
<evidence type="ECO:0000313" key="3">
    <source>
        <dbReference type="Proteomes" id="UP000016934"/>
    </source>
</evidence>
<dbReference type="EMBL" id="KB445643">
    <property type="protein sequence ID" value="EMD64496.1"/>
    <property type="molecule type" value="Genomic_DNA"/>
</dbReference>
<sequence>AGLNLNLFAALSGAFSSKSKKSTRQEANGDSVTEEERWDRGEASGIARAQGSAYAAANAEEREVKAKRVDHLGIER</sequence>
<gene>
    <name evidence="2" type="ORF">COCSADRAFT_89781</name>
</gene>
<feature type="region of interest" description="Disordered" evidence="1">
    <location>
        <begin position="18"/>
        <end position="41"/>
    </location>
</feature>
<dbReference type="RefSeq" id="XP_007700263.1">
    <property type="nucleotide sequence ID" value="XM_007702073.1"/>
</dbReference>
<name>M2T5I1_COCSN</name>
<evidence type="ECO:0000256" key="1">
    <source>
        <dbReference type="SAM" id="MobiDB-lite"/>
    </source>
</evidence>
<keyword evidence="3" id="KW-1185">Reference proteome</keyword>
<dbReference type="OrthoDB" id="3797485at2759"/>
<dbReference type="Proteomes" id="UP000016934">
    <property type="component" value="Unassembled WGS sequence"/>
</dbReference>
<evidence type="ECO:0000313" key="2">
    <source>
        <dbReference type="EMBL" id="EMD64496.1"/>
    </source>
</evidence>
<organism evidence="2 3">
    <name type="scientific">Cochliobolus sativus (strain ND90Pr / ATCC 201652)</name>
    <name type="common">Common root rot and spot blotch fungus</name>
    <name type="synonym">Bipolaris sorokiniana</name>
    <dbReference type="NCBI Taxonomy" id="665912"/>
    <lineage>
        <taxon>Eukaryota</taxon>
        <taxon>Fungi</taxon>
        <taxon>Dikarya</taxon>
        <taxon>Ascomycota</taxon>
        <taxon>Pezizomycotina</taxon>
        <taxon>Dothideomycetes</taxon>
        <taxon>Pleosporomycetidae</taxon>
        <taxon>Pleosporales</taxon>
        <taxon>Pleosporineae</taxon>
        <taxon>Pleosporaceae</taxon>
        <taxon>Bipolaris</taxon>
    </lineage>
</organism>
<dbReference type="GeneID" id="19141314"/>
<dbReference type="AlphaFoldDB" id="M2T5I1"/>
<reference evidence="3" key="2">
    <citation type="journal article" date="2013" name="PLoS Genet.">
        <title>Comparative genome structure, secondary metabolite, and effector coding capacity across Cochliobolus pathogens.</title>
        <authorList>
            <person name="Condon B.J."/>
            <person name="Leng Y."/>
            <person name="Wu D."/>
            <person name="Bushley K.E."/>
            <person name="Ohm R.A."/>
            <person name="Otillar R."/>
            <person name="Martin J."/>
            <person name="Schackwitz W."/>
            <person name="Grimwood J."/>
            <person name="MohdZainudin N."/>
            <person name="Xue C."/>
            <person name="Wang R."/>
            <person name="Manning V.A."/>
            <person name="Dhillon B."/>
            <person name="Tu Z.J."/>
            <person name="Steffenson B.J."/>
            <person name="Salamov A."/>
            <person name="Sun H."/>
            <person name="Lowry S."/>
            <person name="LaButti K."/>
            <person name="Han J."/>
            <person name="Copeland A."/>
            <person name="Lindquist E."/>
            <person name="Barry K."/>
            <person name="Schmutz J."/>
            <person name="Baker S.E."/>
            <person name="Ciuffetti L.M."/>
            <person name="Grigoriev I.V."/>
            <person name="Zhong S."/>
            <person name="Turgeon B.G."/>
        </authorList>
    </citation>
    <scope>NUCLEOTIDE SEQUENCE [LARGE SCALE GENOMIC DNA]</scope>
    <source>
        <strain evidence="3">ND90Pr / ATCC 201652</strain>
    </source>
</reference>
<dbReference type="HOGENOM" id="CLU_160178_0_0_1"/>
<feature type="non-terminal residue" evidence="2">
    <location>
        <position position="76"/>
    </location>
</feature>
<accession>M2T5I1</accession>